<evidence type="ECO:0000313" key="3">
    <source>
        <dbReference type="Proteomes" id="UP001642540"/>
    </source>
</evidence>
<evidence type="ECO:0000256" key="1">
    <source>
        <dbReference type="SAM" id="Phobius"/>
    </source>
</evidence>
<keyword evidence="3" id="KW-1185">Reference proteome</keyword>
<sequence length="68" mass="7380">MAVKTYFVIAMFVVMAAWCVVSATVESQRNIHPKFFNNVFNLSAYLANAPTNQAALNVVPLGALLFSG</sequence>
<evidence type="ECO:0000313" key="2">
    <source>
        <dbReference type="EMBL" id="CAL8103569.1"/>
    </source>
</evidence>
<accession>A0ABP1QHU8</accession>
<feature type="transmembrane region" description="Helical" evidence="1">
    <location>
        <begin position="6"/>
        <end position="25"/>
    </location>
</feature>
<keyword evidence="1" id="KW-0812">Transmembrane</keyword>
<name>A0ABP1QHU8_9HEXA</name>
<comment type="caution">
    <text evidence="2">The sequence shown here is derived from an EMBL/GenBank/DDBJ whole genome shotgun (WGS) entry which is preliminary data.</text>
</comment>
<organism evidence="2 3">
    <name type="scientific">Orchesella dallaii</name>
    <dbReference type="NCBI Taxonomy" id="48710"/>
    <lineage>
        <taxon>Eukaryota</taxon>
        <taxon>Metazoa</taxon>
        <taxon>Ecdysozoa</taxon>
        <taxon>Arthropoda</taxon>
        <taxon>Hexapoda</taxon>
        <taxon>Collembola</taxon>
        <taxon>Entomobryomorpha</taxon>
        <taxon>Entomobryoidea</taxon>
        <taxon>Orchesellidae</taxon>
        <taxon>Orchesellinae</taxon>
        <taxon>Orchesella</taxon>
    </lineage>
</organism>
<dbReference type="EMBL" id="CAXLJM020000035">
    <property type="protein sequence ID" value="CAL8103569.1"/>
    <property type="molecule type" value="Genomic_DNA"/>
</dbReference>
<keyword evidence="1" id="KW-1133">Transmembrane helix</keyword>
<keyword evidence="1" id="KW-0472">Membrane</keyword>
<gene>
    <name evidence="2" type="ORF">ODALV1_LOCUS11486</name>
</gene>
<proteinExistence type="predicted"/>
<protein>
    <submittedName>
        <fullName evidence="2">Uncharacterized protein</fullName>
    </submittedName>
</protein>
<dbReference type="Proteomes" id="UP001642540">
    <property type="component" value="Unassembled WGS sequence"/>
</dbReference>
<reference evidence="2 3" key="1">
    <citation type="submission" date="2024-08" db="EMBL/GenBank/DDBJ databases">
        <authorList>
            <person name="Cucini C."/>
            <person name="Frati F."/>
        </authorList>
    </citation>
    <scope>NUCLEOTIDE SEQUENCE [LARGE SCALE GENOMIC DNA]</scope>
</reference>